<dbReference type="Proteomes" id="UP000217790">
    <property type="component" value="Unassembled WGS sequence"/>
</dbReference>
<keyword evidence="1" id="KW-0812">Transmembrane</keyword>
<protein>
    <submittedName>
        <fullName evidence="2">Uncharacterized protein</fullName>
    </submittedName>
</protein>
<dbReference type="InParanoid" id="A0A2H3DD70"/>
<accession>A0A2H3DD70</accession>
<feature type="transmembrane region" description="Helical" evidence="1">
    <location>
        <begin position="46"/>
        <end position="69"/>
    </location>
</feature>
<organism evidence="2 3">
    <name type="scientific">Armillaria gallica</name>
    <name type="common">Bulbous honey fungus</name>
    <name type="synonym">Armillaria bulbosa</name>
    <dbReference type="NCBI Taxonomy" id="47427"/>
    <lineage>
        <taxon>Eukaryota</taxon>
        <taxon>Fungi</taxon>
        <taxon>Dikarya</taxon>
        <taxon>Basidiomycota</taxon>
        <taxon>Agaricomycotina</taxon>
        <taxon>Agaricomycetes</taxon>
        <taxon>Agaricomycetidae</taxon>
        <taxon>Agaricales</taxon>
        <taxon>Marasmiineae</taxon>
        <taxon>Physalacriaceae</taxon>
        <taxon>Armillaria</taxon>
    </lineage>
</organism>
<keyword evidence="3" id="KW-1185">Reference proteome</keyword>
<keyword evidence="1" id="KW-1133">Transmembrane helix</keyword>
<dbReference type="OrthoDB" id="10395419at2759"/>
<name>A0A2H3DD70_ARMGA</name>
<evidence type="ECO:0000256" key="1">
    <source>
        <dbReference type="SAM" id="Phobius"/>
    </source>
</evidence>
<keyword evidence="1" id="KW-0472">Membrane</keyword>
<sequence length="113" mass="13493">MIKDYQQKEIRLRQQAADLENPKVTVREMFDENSGMRRRCFVCARYIYFVSNAYLISVFEEQLVFYPRLCPSPCLDSTSFLVRLTNLMVLRMFSSKSFWLVILFLFLLCFLSC</sequence>
<evidence type="ECO:0000313" key="3">
    <source>
        <dbReference type="Proteomes" id="UP000217790"/>
    </source>
</evidence>
<gene>
    <name evidence="2" type="ORF">ARMGADRAFT_341898</name>
</gene>
<proteinExistence type="predicted"/>
<evidence type="ECO:0000313" key="2">
    <source>
        <dbReference type="EMBL" id="PBK89382.1"/>
    </source>
</evidence>
<reference evidence="3" key="1">
    <citation type="journal article" date="2017" name="Nat. Ecol. Evol.">
        <title>Genome expansion and lineage-specific genetic innovations in the forest pathogenic fungi Armillaria.</title>
        <authorList>
            <person name="Sipos G."/>
            <person name="Prasanna A.N."/>
            <person name="Walter M.C."/>
            <person name="O'Connor E."/>
            <person name="Balint B."/>
            <person name="Krizsan K."/>
            <person name="Kiss B."/>
            <person name="Hess J."/>
            <person name="Varga T."/>
            <person name="Slot J."/>
            <person name="Riley R."/>
            <person name="Boka B."/>
            <person name="Rigling D."/>
            <person name="Barry K."/>
            <person name="Lee J."/>
            <person name="Mihaltcheva S."/>
            <person name="LaButti K."/>
            <person name="Lipzen A."/>
            <person name="Waldron R."/>
            <person name="Moloney N.M."/>
            <person name="Sperisen C."/>
            <person name="Kredics L."/>
            <person name="Vagvoelgyi C."/>
            <person name="Patrignani A."/>
            <person name="Fitzpatrick D."/>
            <person name="Nagy I."/>
            <person name="Doyle S."/>
            <person name="Anderson J.B."/>
            <person name="Grigoriev I.V."/>
            <person name="Gueldener U."/>
            <person name="Muensterkoetter M."/>
            <person name="Nagy L.G."/>
        </authorList>
    </citation>
    <scope>NUCLEOTIDE SEQUENCE [LARGE SCALE GENOMIC DNA]</scope>
    <source>
        <strain evidence="3">Ar21-2</strain>
    </source>
</reference>
<dbReference type="EMBL" id="KZ293669">
    <property type="protein sequence ID" value="PBK89382.1"/>
    <property type="molecule type" value="Genomic_DNA"/>
</dbReference>
<dbReference type="AlphaFoldDB" id="A0A2H3DD70"/>
<feature type="transmembrane region" description="Helical" evidence="1">
    <location>
        <begin position="89"/>
        <end position="111"/>
    </location>
</feature>